<keyword evidence="2" id="KW-1185">Reference proteome</keyword>
<protein>
    <submittedName>
        <fullName evidence="1">Uncharacterized protein</fullName>
    </submittedName>
</protein>
<name>A0A7N2LMJ5_QUELO</name>
<dbReference type="Proteomes" id="UP000594261">
    <property type="component" value="Chromosome 5"/>
</dbReference>
<reference evidence="1" key="2">
    <citation type="submission" date="2021-01" db="UniProtKB">
        <authorList>
            <consortium name="EnsemblPlants"/>
        </authorList>
    </citation>
    <scope>IDENTIFICATION</scope>
</reference>
<reference evidence="1 2" key="1">
    <citation type="journal article" date="2016" name="G3 (Bethesda)">
        <title>First Draft Assembly and Annotation of the Genome of a California Endemic Oak Quercus lobata Nee (Fagaceae).</title>
        <authorList>
            <person name="Sork V.L."/>
            <person name="Fitz-Gibbon S.T."/>
            <person name="Puiu D."/>
            <person name="Crepeau M."/>
            <person name="Gugger P.F."/>
            <person name="Sherman R."/>
            <person name="Stevens K."/>
            <person name="Langley C.H."/>
            <person name="Pellegrini M."/>
            <person name="Salzberg S.L."/>
        </authorList>
    </citation>
    <scope>NUCLEOTIDE SEQUENCE [LARGE SCALE GENOMIC DNA]</scope>
    <source>
        <strain evidence="1 2">cv. SW786</strain>
    </source>
</reference>
<dbReference type="Gramene" id="QL05p012543:mrna">
    <property type="protein sequence ID" value="QL05p012543:mrna:CDS:2"/>
    <property type="gene ID" value="QL05p012543"/>
</dbReference>
<dbReference type="AlphaFoldDB" id="A0A7N2LMJ5"/>
<sequence>MFWRSLLVARDVIKEGSKWKVVMEGTLRFQNSNHIWLTHKPIFLGEARPNELIDNGTGQWDREKVFYLFAHRTRMEILQMPLSRLSSRDVLLGQFGMLEINFILSISKPIDEAISFLQEYQRPVAAQ</sequence>
<dbReference type="EMBL" id="LRBV02000005">
    <property type="status" value="NOT_ANNOTATED_CDS"/>
    <property type="molecule type" value="Genomic_DNA"/>
</dbReference>
<dbReference type="EnsemblPlants" id="QL05p012543:mrna">
    <property type="protein sequence ID" value="QL05p012543:mrna:CDS:2"/>
    <property type="gene ID" value="QL05p012543"/>
</dbReference>
<organism evidence="1 2">
    <name type="scientific">Quercus lobata</name>
    <name type="common">Valley oak</name>
    <dbReference type="NCBI Taxonomy" id="97700"/>
    <lineage>
        <taxon>Eukaryota</taxon>
        <taxon>Viridiplantae</taxon>
        <taxon>Streptophyta</taxon>
        <taxon>Embryophyta</taxon>
        <taxon>Tracheophyta</taxon>
        <taxon>Spermatophyta</taxon>
        <taxon>Magnoliopsida</taxon>
        <taxon>eudicotyledons</taxon>
        <taxon>Gunneridae</taxon>
        <taxon>Pentapetalae</taxon>
        <taxon>rosids</taxon>
        <taxon>fabids</taxon>
        <taxon>Fagales</taxon>
        <taxon>Fagaceae</taxon>
        <taxon>Quercus</taxon>
    </lineage>
</organism>
<evidence type="ECO:0000313" key="1">
    <source>
        <dbReference type="EnsemblPlants" id="QL05p012543:mrna:CDS:2"/>
    </source>
</evidence>
<proteinExistence type="predicted"/>
<evidence type="ECO:0000313" key="2">
    <source>
        <dbReference type="Proteomes" id="UP000594261"/>
    </source>
</evidence>
<accession>A0A7N2LMJ5</accession>
<dbReference type="InParanoid" id="A0A7N2LMJ5"/>